<keyword evidence="7 9" id="KW-0961">Cell wall biogenesis/degradation</keyword>
<name>A0AB39BU42_9BACI</name>
<dbReference type="Gene3D" id="2.40.440.10">
    <property type="entry name" value="L,D-transpeptidase catalytic domain-like"/>
    <property type="match status" value="1"/>
</dbReference>
<dbReference type="RefSeq" id="WP_368504693.1">
    <property type="nucleotide sequence ID" value="NZ_CP162551.1"/>
</dbReference>
<dbReference type="PANTHER" id="PTHR30582:SF4">
    <property type="entry name" value="L,D-TRANSPEPTIDASE YQJB-RELATED"/>
    <property type="match status" value="1"/>
</dbReference>
<keyword evidence="5 9" id="KW-0133">Cell shape</keyword>
<evidence type="ECO:0000256" key="5">
    <source>
        <dbReference type="ARBA" id="ARBA00022960"/>
    </source>
</evidence>
<protein>
    <submittedName>
        <fullName evidence="12">L,D-transpeptidase</fullName>
        <ecNumber evidence="12">2.-.-.-</ecNumber>
    </submittedName>
</protein>
<feature type="chain" id="PRO_5044299685" evidence="10">
    <location>
        <begin position="18"/>
        <end position="168"/>
    </location>
</feature>
<dbReference type="EC" id="2.-.-.-" evidence="12"/>
<feature type="active site" description="Nucleophile" evidence="9">
    <location>
        <position position="127"/>
    </location>
</feature>
<dbReference type="SUPFAM" id="SSF141523">
    <property type="entry name" value="L,D-transpeptidase catalytic domain-like"/>
    <property type="match status" value="1"/>
</dbReference>
<evidence type="ECO:0000256" key="7">
    <source>
        <dbReference type="ARBA" id="ARBA00023316"/>
    </source>
</evidence>
<evidence type="ECO:0000259" key="11">
    <source>
        <dbReference type="PROSITE" id="PS52029"/>
    </source>
</evidence>
<dbReference type="FunFam" id="2.40.440.10:FF:000003">
    <property type="entry name" value="L,D-transpeptidase YciB"/>
    <property type="match status" value="1"/>
</dbReference>
<accession>A0AB39BU42</accession>
<keyword evidence="10" id="KW-0732">Signal</keyword>
<comment type="pathway">
    <text evidence="1 9">Cell wall biogenesis; peptidoglycan biosynthesis.</text>
</comment>
<dbReference type="EMBL" id="CP162551">
    <property type="protein sequence ID" value="XDI37338.1"/>
    <property type="molecule type" value="Genomic_DNA"/>
</dbReference>
<dbReference type="GO" id="GO:0008360">
    <property type="term" value="P:regulation of cell shape"/>
    <property type="evidence" value="ECO:0007669"/>
    <property type="project" value="UniProtKB-UniRule"/>
</dbReference>
<feature type="domain" description="L,D-TPase catalytic" evidence="11">
    <location>
        <begin position="27"/>
        <end position="151"/>
    </location>
</feature>
<dbReference type="AlphaFoldDB" id="A0AB39BU42"/>
<dbReference type="InterPro" id="IPR050979">
    <property type="entry name" value="LD-transpeptidase"/>
</dbReference>
<dbReference type="InterPro" id="IPR038063">
    <property type="entry name" value="Transpep_catalytic_dom"/>
</dbReference>
<dbReference type="GO" id="GO:0071555">
    <property type="term" value="P:cell wall organization"/>
    <property type="evidence" value="ECO:0007669"/>
    <property type="project" value="UniProtKB-UniRule"/>
</dbReference>
<evidence type="ECO:0000313" key="12">
    <source>
        <dbReference type="EMBL" id="XDI37338.1"/>
    </source>
</evidence>
<dbReference type="GO" id="GO:0016740">
    <property type="term" value="F:transferase activity"/>
    <property type="evidence" value="ECO:0007669"/>
    <property type="project" value="UniProtKB-KW"/>
</dbReference>
<dbReference type="PANTHER" id="PTHR30582">
    <property type="entry name" value="L,D-TRANSPEPTIDASE"/>
    <property type="match status" value="1"/>
</dbReference>
<dbReference type="GO" id="GO:0018104">
    <property type="term" value="P:peptidoglycan-protein cross-linking"/>
    <property type="evidence" value="ECO:0007669"/>
    <property type="project" value="TreeGrafter"/>
</dbReference>
<evidence type="ECO:0000256" key="4">
    <source>
        <dbReference type="ARBA" id="ARBA00022801"/>
    </source>
</evidence>
<reference evidence="12" key="1">
    <citation type="submission" date="2024-07" db="EMBL/GenBank/DDBJ databases">
        <title>Identification and characteristics of an arsenic-resistant bacterial isolate, which belongs to a novel species.</title>
        <authorList>
            <person name="Juszczyk A."/>
            <person name="Kowalczyk A."/>
            <person name="Was K."/>
            <person name="Kosowicz W."/>
            <person name="Budzyn A."/>
            <person name="Latowski D."/>
        </authorList>
    </citation>
    <scope>NUCLEOTIDE SEQUENCE</scope>
    <source>
        <strain evidence="12">As8PL</strain>
    </source>
</reference>
<evidence type="ECO:0000256" key="9">
    <source>
        <dbReference type="PROSITE-ProRule" id="PRU01373"/>
    </source>
</evidence>
<dbReference type="Pfam" id="PF03734">
    <property type="entry name" value="YkuD"/>
    <property type="match status" value="1"/>
</dbReference>
<dbReference type="GO" id="GO:0005576">
    <property type="term" value="C:extracellular region"/>
    <property type="evidence" value="ECO:0007669"/>
    <property type="project" value="TreeGrafter"/>
</dbReference>
<keyword evidence="4" id="KW-0378">Hydrolase</keyword>
<dbReference type="CDD" id="cd16913">
    <property type="entry name" value="YkuD_like"/>
    <property type="match status" value="1"/>
</dbReference>
<proteinExistence type="inferred from homology"/>
<keyword evidence="3 12" id="KW-0808">Transferase</keyword>
<evidence type="ECO:0000256" key="10">
    <source>
        <dbReference type="SAM" id="SignalP"/>
    </source>
</evidence>
<evidence type="ECO:0000256" key="2">
    <source>
        <dbReference type="ARBA" id="ARBA00005992"/>
    </source>
</evidence>
<keyword evidence="6 9" id="KW-0573">Peptidoglycan synthesis</keyword>
<dbReference type="PROSITE" id="PS52029">
    <property type="entry name" value="LD_TPASE"/>
    <property type="match status" value="1"/>
</dbReference>
<feature type="signal peptide" evidence="10">
    <location>
        <begin position="1"/>
        <end position="17"/>
    </location>
</feature>
<comment type="pathway">
    <text evidence="8">Glycan biosynthesis.</text>
</comment>
<sequence>MVAVCLALLMIASPIWPLGENPSYGDPFIIVNVATNELAYINDGSLQEILPVASGKEGDRTPTGFFSVVVKAKNPYYRKLDIQGGDVHNPLGTRWIGFDARGTDGRIYGIHGTNRPDSIGSHVTAGCIRLPNEVVEKLYEDIPLGTKLYITDEVDASFEELAKKAGAM</sequence>
<comment type="similarity">
    <text evidence="2">Belongs to the YkuD family.</text>
</comment>
<dbReference type="InterPro" id="IPR005490">
    <property type="entry name" value="LD_TPept_cat_dom"/>
</dbReference>
<feature type="active site" description="Proton donor/acceptor" evidence="9">
    <location>
        <position position="111"/>
    </location>
</feature>
<dbReference type="GO" id="GO:0071972">
    <property type="term" value="F:peptidoglycan L,D-transpeptidase activity"/>
    <property type="evidence" value="ECO:0007669"/>
    <property type="project" value="TreeGrafter"/>
</dbReference>
<organism evidence="12">
    <name type="scientific">Alkalihalophilus sp. As8PL</name>
    <dbReference type="NCBI Taxonomy" id="3237103"/>
    <lineage>
        <taxon>Bacteria</taxon>
        <taxon>Bacillati</taxon>
        <taxon>Bacillota</taxon>
        <taxon>Bacilli</taxon>
        <taxon>Bacillales</taxon>
        <taxon>Bacillaceae</taxon>
        <taxon>Alkalihalophilus</taxon>
    </lineage>
</organism>
<evidence type="ECO:0000256" key="3">
    <source>
        <dbReference type="ARBA" id="ARBA00022679"/>
    </source>
</evidence>
<gene>
    <name evidence="12" type="ORF">AB3N04_03200</name>
</gene>
<evidence type="ECO:0000256" key="6">
    <source>
        <dbReference type="ARBA" id="ARBA00022984"/>
    </source>
</evidence>
<evidence type="ECO:0000256" key="1">
    <source>
        <dbReference type="ARBA" id="ARBA00004752"/>
    </source>
</evidence>
<evidence type="ECO:0000256" key="8">
    <source>
        <dbReference type="ARBA" id="ARBA00060592"/>
    </source>
</evidence>